<proteinExistence type="predicted"/>
<keyword evidence="3" id="KW-1185">Reference proteome</keyword>
<dbReference type="Proteomes" id="UP000179807">
    <property type="component" value="Unassembled WGS sequence"/>
</dbReference>
<organism evidence="2 3">
    <name type="scientific">Tritrichomonas foetus</name>
    <dbReference type="NCBI Taxonomy" id="1144522"/>
    <lineage>
        <taxon>Eukaryota</taxon>
        <taxon>Metamonada</taxon>
        <taxon>Parabasalia</taxon>
        <taxon>Tritrichomonadida</taxon>
        <taxon>Tritrichomonadidae</taxon>
        <taxon>Tritrichomonas</taxon>
    </lineage>
</organism>
<name>A0A1J4KJZ8_9EUKA</name>
<evidence type="ECO:0000313" key="3">
    <source>
        <dbReference type="Proteomes" id="UP000179807"/>
    </source>
</evidence>
<reference evidence="2" key="1">
    <citation type="submission" date="2016-10" db="EMBL/GenBank/DDBJ databases">
        <authorList>
            <person name="Benchimol M."/>
            <person name="Almeida L.G."/>
            <person name="Vasconcelos A.T."/>
            <person name="Perreira-Neves A."/>
            <person name="Rosa I.A."/>
            <person name="Tasca T."/>
            <person name="Bogo M.R."/>
            <person name="de Souza W."/>
        </authorList>
    </citation>
    <scope>NUCLEOTIDE SEQUENCE [LARGE SCALE GENOMIC DNA]</scope>
    <source>
        <strain evidence="2">K</strain>
    </source>
</reference>
<dbReference type="AlphaFoldDB" id="A0A1J4KJZ8"/>
<protein>
    <submittedName>
        <fullName evidence="2">Uncharacterized protein</fullName>
    </submittedName>
</protein>
<dbReference type="GeneID" id="94836645"/>
<dbReference type="RefSeq" id="XP_068362805.1">
    <property type="nucleotide sequence ID" value="XM_068501941.1"/>
</dbReference>
<gene>
    <name evidence="2" type="ORF">TRFO_21389</name>
</gene>
<sequence>MSFGHTPLPYTPHTISIPQTSRRITSQQGVVIPIDRFAWLSDGAVRNIEKGLPLVSESKLSRQFLDPDAIAIQLERQRANLMEGFVLKESQDEELQPDVDIEITADTDEEKQYRKLHSKILRKNTKKLRNPGTGIIKRPPADDIIDNIGKINIKSARRRKYVPSGVNPFPAPPHRPRVQRLPDERTTSALVKTQMKKVFKAGSKPFMNIDTDEDFDTAGLYPPEEKEPEPQVIEDEDDLPHESLLLNPSKYDIFWTKNRVPFTRDEIEMLEGWKQDVADRMARDDQRTSRILKAREKAIERTFQSRSAFDKEIEITDLAMEKAVNLGPCKSQRAKKSSWEISARVAREDPSSLPYRKAVWNKFVNQIAKFGYITCESQKKIVMEFRSQLLIGRYVSQDLFWEAISVLDKMEYVSLPTMIVAEFLRKDLNVPEEDFVAYMKENEFPSQFYFLALDEIEIEERRKQGKKYQIMTTRNKKSLPVSARKQPAQRPKTPSIKVHYKI</sequence>
<feature type="region of interest" description="Disordered" evidence="1">
    <location>
        <begin position="475"/>
        <end position="495"/>
    </location>
</feature>
<accession>A0A1J4KJZ8</accession>
<dbReference type="OrthoDB" id="10583360at2759"/>
<dbReference type="EMBL" id="MLAK01000633">
    <property type="protein sequence ID" value="OHT09669.1"/>
    <property type="molecule type" value="Genomic_DNA"/>
</dbReference>
<comment type="caution">
    <text evidence="2">The sequence shown here is derived from an EMBL/GenBank/DDBJ whole genome shotgun (WGS) entry which is preliminary data.</text>
</comment>
<dbReference type="VEuPathDB" id="TrichDB:TRFO_21389"/>
<evidence type="ECO:0000313" key="2">
    <source>
        <dbReference type="EMBL" id="OHT09669.1"/>
    </source>
</evidence>
<evidence type="ECO:0000256" key="1">
    <source>
        <dbReference type="SAM" id="MobiDB-lite"/>
    </source>
</evidence>